<name>A0A7W7DCH8_9ACTN</name>
<comment type="catalytic activity">
    <reaction evidence="11">
        <text>6-phospho-D-gluconate = 2-dehydro-3-deoxy-6-phospho-D-gluconate + H2O</text>
        <dbReference type="Rhea" id="RHEA:17277"/>
        <dbReference type="ChEBI" id="CHEBI:15377"/>
        <dbReference type="ChEBI" id="CHEBI:57569"/>
        <dbReference type="ChEBI" id="CHEBI:58759"/>
        <dbReference type="EC" id="4.2.1.12"/>
    </reaction>
</comment>
<dbReference type="RefSeq" id="WP_184885272.1">
    <property type="nucleotide sequence ID" value="NZ_BOOV01000011.1"/>
</dbReference>
<comment type="similarity">
    <text evidence="1 11">Belongs to the IlvD/Edd family.</text>
</comment>
<feature type="region of interest" description="Disordered" evidence="13">
    <location>
        <begin position="604"/>
        <end position="641"/>
    </location>
</feature>
<evidence type="ECO:0000259" key="14">
    <source>
        <dbReference type="Pfam" id="PF00920"/>
    </source>
</evidence>
<accession>A0A7W7DCH8</accession>
<feature type="binding site" evidence="11">
    <location>
        <position position="225"/>
    </location>
    <ligand>
        <name>[4Fe-4S] cluster</name>
        <dbReference type="ChEBI" id="CHEBI:49883"/>
    </ligand>
</feature>
<dbReference type="GO" id="GO:0004456">
    <property type="term" value="F:phosphogluconate dehydratase activity"/>
    <property type="evidence" value="ECO:0007669"/>
    <property type="project" value="UniProtKB-UniRule"/>
</dbReference>
<feature type="compositionally biased region" description="Low complexity" evidence="13">
    <location>
        <begin position="608"/>
        <end position="641"/>
    </location>
</feature>
<dbReference type="PANTHER" id="PTHR43661">
    <property type="entry name" value="D-XYLONATE DEHYDRATASE"/>
    <property type="match status" value="1"/>
</dbReference>
<keyword evidence="17" id="KW-1185">Reference proteome</keyword>
<keyword evidence="7 11" id="KW-0311">Gluconate utilization</keyword>
<comment type="function">
    <text evidence="11">Catalyzes the dehydration of 6-phospho-D-gluconate to 2-dehydro-3-deoxy-6-phospho-D-gluconate.</text>
</comment>
<evidence type="ECO:0000256" key="9">
    <source>
        <dbReference type="ARBA" id="ARBA00023277"/>
    </source>
</evidence>
<dbReference type="NCBIfam" id="TIGR01196">
    <property type="entry name" value="edd"/>
    <property type="match status" value="1"/>
</dbReference>
<comment type="caution">
    <text evidence="16">The sequence shown here is derived from an EMBL/GenBank/DDBJ whole genome shotgun (WGS) entry which is preliminary data.</text>
</comment>
<evidence type="ECO:0000313" key="16">
    <source>
        <dbReference type="EMBL" id="MBB4704308.1"/>
    </source>
</evidence>
<dbReference type="SUPFAM" id="SSF52016">
    <property type="entry name" value="LeuD/IlvD-like"/>
    <property type="match status" value="1"/>
</dbReference>
<evidence type="ECO:0000256" key="10">
    <source>
        <dbReference type="ARBA" id="ARBA00023304"/>
    </source>
</evidence>
<dbReference type="InterPro" id="IPR004786">
    <property type="entry name" value="6-phosphgluc_deHydtase"/>
</dbReference>
<dbReference type="HAMAP" id="MF_02094">
    <property type="entry name" value="Edd"/>
    <property type="match status" value="1"/>
</dbReference>
<dbReference type="SUPFAM" id="SSF143975">
    <property type="entry name" value="IlvD/EDD N-terminal domain-like"/>
    <property type="match status" value="1"/>
</dbReference>
<dbReference type="InterPro" id="IPR000581">
    <property type="entry name" value="ILV_EDD_N"/>
</dbReference>
<dbReference type="Gene3D" id="3.50.30.80">
    <property type="entry name" value="IlvD/EDD C-terminal domain-like"/>
    <property type="match status" value="1"/>
</dbReference>
<keyword evidence="6 11" id="KW-0411">Iron-sulfur</keyword>
<dbReference type="GO" id="GO:0051537">
    <property type="term" value="F:2 iron, 2 sulfur cluster binding"/>
    <property type="evidence" value="ECO:0007669"/>
    <property type="project" value="UniProtKB-KW"/>
</dbReference>
<keyword evidence="4 11" id="KW-0479">Metal-binding</keyword>
<dbReference type="EC" id="4.2.1.12" evidence="11 12"/>
<keyword evidence="2 11" id="KW-0004">4Fe-4S</keyword>
<evidence type="ECO:0000256" key="13">
    <source>
        <dbReference type="SAM" id="MobiDB-lite"/>
    </source>
</evidence>
<reference evidence="16 17" key="1">
    <citation type="submission" date="2020-08" db="EMBL/GenBank/DDBJ databases">
        <title>Sequencing the genomes of 1000 actinobacteria strains.</title>
        <authorList>
            <person name="Klenk H.-P."/>
        </authorList>
    </citation>
    <scope>NUCLEOTIDE SEQUENCE [LARGE SCALE GENOMIC DNA]</scope>
    <source>
        <strain evidence="16 17">DSM 45784</strain>
    </source>
</reference>
<keyword evidence="8 11" id="KW-0456">Lyase</keyword>
<dbReference type="Pfam" id="PF24877">
    <property type="entry name" value="ILV_EDD_C"/>
    <property type="match status" value="1"/>
</dbReference>
<evidence type="ECO:0000256" key="3">
    <source>
        <dbReference type="ARBA" id="ARBA00022714"/>
    </source>
</evidence>
<sequence>MNRTVQEVTERLAERSAATRGAYLARAGAAAAEARRRGPARTALGCANLAHGFAACSPGDKLALRGAERPGVAIVSAYNDMLSAHQPFETYPAILKRAVREAGGVAQFAGGVPAMCDGVTQGRAGMELSLYSREVIAMATAVALAHDMFDGALLLGVCDKIVPGLLIGALHFGHLPAVFVPAGPMPSGLPNKVKARTRQLFAEGKVGREEMLDAEARSYHSPGTCTFYGTANSNQVLMEVMGLHLPGATFVNPGTELRDALTAAAAERVVQITAHGAAYTPVAEVVDEKALVNAAVALLATGGSTNHTLHLVAIAAAAGIELLWDDLAALSTAVPLLTRMYPNGQADVNHFQAAGGMQALIGDLLDAGLLHEDVLTVAGHGLGHYRGAPALKEGTLVWEERTAGSADLDVLRPVSAPFSADGGIHMVSGNLGRAVSKVSAVRPEHLVVEAPARVFDDQSELLAAFEAGELDGRDFVAVIRYQGPRANGMPELHKLTPPLAVLLDRGQRVALVTDGRMSGASGKVPAAIHLSPEAADGGPIALVRDGDLLRLDAAAGTLDLLVPESELAARTPAGRPLRDDEWVGTGRELFAVFRHAAGPAERGGGIFAPSGAEGPATPAAGTGGATSAAHGTGGAASADLGAGEAPAFAASGA</sequence>
<dbReference type="GO" id="GO:0005829">
    <property type="term" value="C:cytosol"/>
    <property type="evidence" value="ECO:0007669"/>
    <property type="project" value="TreeGrafter"/>
</dbReference>
<evidence type="ECO:0000256" key="8">
    <source>
        <dbReference type="ARBA" id="ARBA00023239"/>
    </source>
</evidence>
<keyword evidence="10" id="KW-0028">Amino-acid biosynthesis</keyword>
<dbReference type="InterPro" id="IPR056740">
    <property type="entry name" value="ILV_EDD_C"/>
</dbReference>
<dbReference type="Pfam" id="PF00920">
    <property type="entry name" value="ILVD_EDD_N"/>
    <property type="match status" value="1"/>
</dbReference>
<dbReference type="GO" id="GO:0009082">
    <property type="term" value="P:branched-chain amino acid biosynthetic process"/>
    <property type="evidence" value="ECO:0007669"/>
    <property type="project" value="UniProtKB-KW"/>
</dbReference>
<keyword evidence="10" id="KW-0100">Branched-chain amino acid biosynthesis</keyword>
<gene>
    <name evidence="11" type="primary">edd</name>
    <name evidence="16" type="ORF">BJ982_005852</name>
</gene>
<feature type="binding site" evidence="11">
    <location>
        <position position="158"/>
    </location>
    <ligand>
        <name>[4Fe-4S] cluster</name>
        <dbReference type="ChEBI" id="CHEBI:49883"/>
    </ligand>
</feature>
<evidence type="ECO:0000256" key="2">
    <source>
        <dbReference type="ARBA" id="ARBA00022485"/>
    </source>
</evidence>
<dbReference type="AlphaFoldDB" id="A0A7W7DCH8"/>
<feature type="domain" description="Dihydroxy-acid/6-phosphogluconate dehydratase N-terminal" evidence="14">
    <location>
        <begin position="69"/>
        <end position="383"/>
    </location>
</feature>
<keyword evidence="3" id="KW-0001">2Fe-2S</keyword>
<dbReference type="PROSITE" id="PS00886">
    <property type="entry name" value="ILVD_EDD_1"/>
    <property type="match status" value="1"/>
</dbReference>
<keyword evidence="5 11" id="KW-0408">Iron</keyword>
<proteinExistence type="inferred from homology"/>
<evidence type="ECO:0000256" key="7">
    <source>
        <dbReference type="ARBA" id="ARBA00023064"/>
    </source>
</evidence>
<evidence type="ECO:0000259" key="15">
    <source>
        <dbReference type="Pfam" id="PF24877"/>
    </source>
</evidence>
<dbReference type="PROSITE" id="PS00887">
    <property type="entry name" value="ILVD_EDD_2"/>
    <property type="match status" value="1"/>
</dbReference>
<comment type="pathway">
    <text evidence="11">Carbohydrate metabolism; Entner-Doudoroff pathway.</text>
</comment>
<dbReference type="GO" id="GO:0046872">
    <property type="term" value="F:metal ion binding"/>
    <property type="evidence" value="ECO:0007669"/>
    <property type="project" value="UniProtKB-KW"/>
</dbReference>
<keyword evidence="9 11" id="KW-0119">Carbohydrate metabolism</keyword>
<evidence type="ECO:0000256" key="1">
    <source>
        <dbReference type="ARBA" id="ARBA00006486"/>
    </source>
</evidence>
<dbReference type="InterPro" id="IPR020558">
    <property type="entry name" value="DiOHA_6PGluconate_deHydtase_CS"/>
</dbReference>
<dbReference type="InterPro" id="IPR042096">
    <property type="entry name" value="Dihydro-acid_dehy_C"/>
</dbReference>
<protein>
    <recommendedName>
        <fullName evidence="11 12">Phosphogluconate dehydratase</fullName>
        <ecNumber evidence="11 12">4.2.1.12</ecNumber>
    </recommendedName>
</protein>
<feature type="domain" description="Dihydroxy-acid/6-phosphogluconate dehydratase C-terminal" evidence="15">
    <location>
        <begin position="409"/>
        <end position="603"/>
    </location>
</feature>
<dbReference type="FunFam" id="3.50.30.80:FF:000001">
    <property type="entry name" value="Dihydroxy-acid dehydratase"/>
    <property type="match status" value="1"/>
</dbReference>
<dbReference type="GO" id="GO:0051539">
    <property type="term" value="F:4 iron, 4 sulfur cluster binding"/>
    <property type="evidence" value="ECO:0007669"/>
    <property type="project" value="UniProtKB-UniRule"/>
</dbReference>
<evidence type="ECO:0000256" key="11">
    <source>
        <dbReference type="HAMAP-Rule" id="MF_02094"/>
    </source>
</evidence>
<evidence type="ECO:0000256" key="4">
    <source>
        <dbReference type="ARBA" id="ARBA00022723"/>
    </source>
</evidence>
<evidence type="ECO:0000313" key="17">
    <source>
        <dbReference type="Proteomes" id="UP000542210"/>
    </source>
</evidence>
<comment type="cofactor">
    <cofactor evidence="11">
        <name>[4Fe-4S] cluster</name>
        <dbReference type="ChEBI" id="CHEBI:49883"/>
    </cofactor>
    <text evidence="11">Binds 1 [4Fe-4S] cluster.</text>
</comment>
<dbReference type="EMBL" id="JACHND010000001">
    <property type="protein sequence ID" value="MBB4704308.1"/>
    <property type="molecule type" value="Genomic_DNA"/>
</dbReference>
<evidence type="ECO:0000256" key="6">
    <source>
        <dbReference type="ARBA" id="ARBA00023014"/>
    </source>
</evidence>
<dbReference type="UniPathway" id="UPA00226"/>
<dbReference type="GO" id="GO:0009255">
    <property type="term" value="P:Entner-Doudoroff pathway through 6-phosphogluconate"/>
    <property type="evidence" value="ECO:0007669"/>
    <property type="project" value="UniProtKB-UniRule"/>
</dbReference>
<dbReference type="InterPro" id="IPR037237">
    <property type="entry name" value="IlvD/EDD_N"/>
</dbReference>
<dbReference type="Proteomes" id="UP000542210">
    <property type="component" value="Unassembled WGS sequence"/>
</dbReference>
<dbReference type="GO" id="GO:0019521">
    <property type="term" value="P:D-gluconate metabolic process"/>
    <property type="evidence" value="ECO:0007669"/>
    <property type="project" value="UniProtKB-KW"/>
</dbReference>
<organism evidence="16 17">
    <name type="scientific">Sphaerisporangium siamense</name>
    <dbReference type="NCBI Taxonomy" id="795645"/>
    <lineage>
        <taxon>Bacteria</taxon>
        <taxon>Bacillati</taxon>
        <taxon>Actinomycetota</taxon>
        <taxon>Actinomycetes</taxon>
        <taxon>Streptosporangiales</taxon>
        <taxon>Streptosporangiaceae</taxon>
        <taxon>Sphaerisporangium</taxon>
    </lineage>
</organism>
<evidence type="ECO:0000256" key="12">
    <source>
        <dbReference type="NCBIfam" id="TIGR01196"/>
    </source>
</evidence>
<evidence type="ECO:0000256" key="5">
    <source>
        <dbReference type="ARBA" id="ARBA00023004"/>
    </source>
</evidence>
<dbReference type="PANTHER" id="PTHR43661:SF1">
    <property type="entry name" value="PHOSPHOGLUCONATE DEHYDRATASE"/>
    <property type="match status" value="1"/>
</dbReference>